<dbReference type="GO" id="GO:0000776">
    <property type="term" value="C:kinetochore"/>
    <property type="evidence" value="ECO:0007669"/>
    <property type="project" value="TreeGrafter"/>
</dbReference>
<organism evidence="6">
    <name type="scientific">Schistocephalus solidus</name>
    <name type="common">Tapeworm</name>
    <dbReference type="NCBI Taxonomy" id="70667"/>
    <lineage>
        <taxon>Eukaryota</taxon>
        <taxon>Metazoa</taxon>
        <taxon>Spiralia</taxon>
        <taxon>Lophotrochozoa</taxon>
        <taxon>Platyhelminthes</taxon>
        <taxon>Cestoda</taxon>
        <taxon>Eucestoda</taxon>
        <taxon>Diphyllobothriidea</taxon>
        <taxon>Diphyllobothriidae</taxon>
        <taxon>Schistocephalus</taxon>
    </lineage>
</organism>
<gene>
    <name evidence="6" type="ORF">TR164176</name>
</gene>
<feature type="domain" description="G-patch" evidence="5">
    <location>
        <begin position="104"/>
        <end position="150"/>
    </location>
</feature>
<feature type="non-terminal residue" evidence="6">
    <location>
        <position position="1"/>
    </location>
</feature>
<dbReference type="EMBL" id="GEEE01020164">
    <property type="protein sequence ID" value="JAP43061.1"/>
    <property type="molecule type" value="Transcribed_RNA"/>
</dbReference>
<feature type="compositionally biased region" description="Polar residues" evidence="4">
    <location>
        <begin position="258"/>
        <end position="276"/>
    </location>
</feature>
<evidence type="ECO:0000256" key="1">
    <source>
        <dbReference type="ARBA" id="ARBA00007140"/>
    </source>
</evidence>
<dbReference type="PANTHER" id="PTHR21032:SF0">
    <property type="entry name" value="G PATCH DOMAIN-CONTAINING PROTEIN 11"/>
    <property type="match status" value="1"/>
</dbReference>
<dbReference type="AlphaFoldDB" id="A0A0X3NT54"/>
<feature type="compositionally biased region" description="Basic residues" evidence="4">
    <location>
        <begin position="238"/>
        <end position="248"/>
    </location>
</feature>
<dbReference type="PANTHER" id="PTHR21032">
    <property type="entry name" value="G PATCH DOMAIN-CONTAINING PROTEIN 11"/>
    <property type="match status" value="1"/>
</dbReference>
<feature type="region of interest" description="Disordered" evidence="4">
    <location>
        <begin position="73"/>
        <end position="93"/>
    </location>
</feature>
<evidence type="ECO:0000256" key="2">
    <source>
        <dbReference type="ARBA" id="ARBA00021978"/>
    </source>
</evidence>
<feature type="region of interest" description="Disordered" evidence="4">
    <location>
        <begin position="234"/>
        <end position="279"/>
    </location>
</feature>
<dbReference type="InterPro" id="IPR025239">
    <property type="entry name" value="DUF4187"/>
</dbReference>
<evidence type="ECO:0000256" key="4">
    <source>
        <dbReference type="SAM" id="MobiDB-lite"/>
    </source>
</evidence>
<protein>
    <recommendedName>
        <fullName evidence="2">G patch domain-containing protein 11</fullName>
    </recommendedName>
    <alternativeName>
        <fullName evidence="3">Coiled-coil domain-containing protein 75</fullName>
    </alternativeName>
</protein>
<dbReference type="InterPro" id="IPR039249">
    <property type="entry name" value="GPATCH11"/>
</dbReference>
<accession>A0A0X3NT54</accession>
<evidence type="ECO:0000259" key="5">
    <source>
        <dbReference type="PROSITE" id="PS50174"/>
    </source>
</evidence>
<sequence>FSINWCSPLLCRIFSHFVKYRFLLFRRLPQVWLYLMCEDSNSDEDYMSDKFLNPPTQPKQGLVNVRSIQKQRVAQDRAHSSKAISREKQMELSRDKGLNTKIGEENVGFKLMMKMGFNPSGGLGKHAEGRSEPIPIEIMDGRAGLGLHNIRQKRIKLKEQRQDKMEAFQHQFRDSMAARFKMEKAQRQLNAARGICKKLDLSQNREKPASDDFWPPDDIKAQLLAQSSIIRKEVCRPNRPKRQHKRLRSASPEHLNQEETLNSSYGYESPEAPSNSSDDELYDIDAAQYGPVEKQPDEILLRLSLYLRETHFYCFWCGAQYAGYFDLVSNCPGPQEDDHG</sequence>
<dbReference type="SMART" id="SM00443">
    <property type="entry name" value="G_patch"/>
    <property type="match status" value="1"/>
</dbReference>
<dbReference type="GO" id="GO:0003676">
    <property type="term" value="F:nucleic acid binding"/>
    <property type="evidence" value="ECO:0007669"/>
    <property type="project" value="InterPro"/>
</dbReference>
<dbReference type="InterPro" id="IPR000467">
    <property type="entry name" value="G_patch_dom"/>
</dbReference>
<dbReference type="PROSITE" id="PS50174">
    <property type="entry name" value="G_PATCH"/>
    <property type="match status" value="1"/>
</dbReference>
<dbReference type="Pfam" id="PF13821">
    <property type="entry name" value="DUF4187"/>
    <property type="match status" value="1"/>
</dbReference>
<name>A0A0X3NT54_SCHSO</name>
<proteinExistence type="inferred from homology"/>
<dbReference type="SMART" id="SM01173">
    <property type="entry name" value="DUF4187"/>
    <property type="match status" value="1"/>
</dbReference>
<evidence type="ECO:0000313" key="6">
    <source>
        <dbReference type="EMBL" id="JAP43061.1"/>
    </source>
</evidence>
<comment type="similarity">
    <text evidence="1">Belongs to the GPATCH11 family.</text>
</comment>
<reference evidence="6" key="1">
    <citation type="submission" date="2016-01" db="EMBL/GenBank/DDBJ databases">
        <title>Reference transcriptome for the parasite Schistocephalus solidus: insights into the molecular evolution of parasitism.</title>
        <authorList>
            <person name="Hebert F.O."/>
            <person name="Grambauer S."/>
            <person name="Barber I."/>
            <person name="Landry C.R."/>
            <person name="Aubin-Horth N."/>
        </authorList>
    </citation>
    <scope>NUCLEOTIDE SEQUENCE</scope>
</reference>
<dbReference type="Pfam" id="PF01585">
    <property type="entry name" value="G-patch"/>
    <property type="match status" value="1"/>
</dbReference>
<evidence type="ECO:0000256" key="3">
    <source>
        <dbReference type="ARBA" id="ARBA00030688"/>
    </source>
</evidence>